<proteinExistence type="predicted"/>
<comment type="catalytic activity">
    <reaction evidence="1">
        <text>ATP + protein L-histidine = ADP + protein N-phospho-L-histidine.</text>
        <dbReference type="EC" id="2.7.13.3"/>
    </reaction>
</comment>
<comment type="caution">
    <text evidence="11">The sequence shown here is derived from an EMBL/GenBank/DDBJ whole genome shotgun (WGS) entry which is preliminary data.</text>
</comment>
<evidence type="ECO:0000256" key="1">
    <source>
        <dbReference type="ARBA" id="ARBA00000085"/>
    </source>
</evidence>
<dbReference type="RefSeq" id="WP_377550720.1">
    <property type="nucleotide sequence ID" value="NZ_JBHSBN010000024.1"/>
</dbReference>
<dbReference type="Gene3D" id="3.30.565.10">
    <property type="entry name" value="Histidine kinase-like ATPase, C-terminal domain"/>
    <property type="match status" value="1"/>
</dbReference>
<dbReference type="PANTHER" id="PTHR24421:SF10">
    <property type="entry name" value="NITRATE_NITRITE SENSOR PROTEIN NARQ"/>
    <property type="match status" value="1"/>
</dbReference>
<feature type="transmembrane region" description="Helical" evidence="9">
    <location>
        <begin position="29"/>
        <end position="49"/>
    </location>
</feature>
<dbReference type="InterPro" id="IPR050482">
    <property type="entry name" value="Sensor_HK_TwoCompSys"/>
</dbReference>
<evidence type="ECO:0000313" key="12">
    <source>
        <dbReference type="Proteomes" id="UP001595868"/>
    </source>
</evidence>
<feature type="transmembrane region" description="Helical" evidence="9">
    <location>
        <begin position="143"/>
        <end position="163"/>
    </location>
</feature>
<evidence type="ECO:0000256" key="2">
    <source>
        <dbReference type="ARBA" id="ARBA00012438"/>
    </source>
</evidence>
<keyword evidence="6 11" id="KW-0418">Kinase</keyword>
<protein>
    <recommendedName>
        <fullName evidence="2">histidine kinase</fullName>
        <ecNumber evidence="2">2.7.13.3</ecNumber>
    </recommendedName>
</protein>
<keyword evidence="9" id="KW-0472">Membrane</keyword>
<evidence type="ECO:0000256" key="3">
    <source>
        <dbReference type="ARBA" id="ARBA00022553"/>
    </source>
</evidence>
<dbReference type="Gene3D" id="1.20.5.1930">
    <property type="match status" value="1"/>
</dbReference>
<dbReference type="Pfam" id="PF07730">
    <property type="entry name" value="HisKA_3"/>
    <property type="match status" value="1"/>
</dbReference>
<evidence type="ECO:0000256" key="6">
    <source>
        <dbReference type="ARBA" id="ARBA00022777"/>
    </source>
</evidence>
<feature type="transmembrane region" description="Helical" evidence="9">
    <location>
        <begin position="113"/>
        <end position="131"/>
    </location>
</feature>
<feature type="transmembrane region" description="Helical" evidence="9">
    <location>
        <begin position="78"/>
        <end position="106"/>
    </location>
</feature>
<evidence type="ECO:0000256" key="9">
    <source>
        <dbReference type="SAM" id="Phobius"/>
    </source>
</evidence>
<dbReference type="Proteomes" id="UP001595868">
    <property type="component" value="Unassembled WGS sequence"/>
</dbReference>
<evidence type="ECO:0000256" key="5">
    <source>
        <dbReference type="ARBA" id="ARBA00022741"/>
    </source>
</evidence>
<keyword evidence="12" id="KW-1185">Reference proteome</keyword>
<keyword evidence="9" id="KW-0812">Transmembrane</keyword>
<reference evidence="12" key="1">
    <citation type="journal article" date="2019" name="Int. J. Syst. Evol. Microbiol.">
        <title>The Global Catalogue of Microorganisms (GCM) 10K type strain sequencing project: providing services to taxonomists for standard genome sequencing and annotation.</title>
        <authorList>
            <consortium name="The Broad Institute Genomics Platform"/>
            <consortium name="The Broad Institute Genome Sequencing Center for Infectious Disease"/>
            <person name="Wu L."/>
            <person name="Ma J."/>
        </authorList>
    </citation>
    <scope>NUCLEOTIDE SEQUENCE [LARGE SCALE GENOMIC DNA]</scope>
    <source>
        <strain evidence="12">2902at01</strain>
    </source>
</reference>
<keyword evidence="3" id="KW-0597">Phosphoprotein</keyword>
<dbReference type="EC" id="2.7.13.3" evidence="2"/>
<dbReference type="SUPFAM" id="SSF55874">
    <property type="entry name" value="ATPase domain of HSP90 chaperone/DNA topoisomerase II/histidine kinase"/>
    <property type="match status" value="1"/>
</dbReference>
<evidence type="ECO:0000256" key="8">
    <source>
        <dbReference type="ARBA" id="ARBA00023012"/>
    </source>
</evidence>
<dbReference type="InterPro" id="IPR036890">
    <property type="entry name" value="HATPase_C_sf"/>
</dbReference>
<keyword evidence="5" id="KW-0547">Nucleotide-binding</keyword>
<keyword evidence="4" id="KW-0808">Transferase</keyword>
<evidence type="ECO:0000256" key="7">
    <source>
        <dbReference type="ARBA" id="ARBA00022840"/>
    </source>
</evidence>
<feature type="domain" description="Signal transduction histidine kinase subgroup 3 dimerisation and phosphoacceptor" evidence="10">
    <location>
        <begin position="192"/>
        <end position="257"/>
    </location>
</feature>
<accession>A0ABV8KTZ9</accession>
<dbReference type="CDD" id="cd16917">
    <property type="entry name" value="HATPase_UhpB-NarQ-NarX-like"/>
    <property type="match status" value="1"/>
</dbReference>
<evidence type="ECO:0000259" key="10">
    <source>
        <dbReference type="Pfam" id="PF07730"/>
    </source>
</evidence>
<organism evidence="11 12">
    <name type="scientific">Micromonospora zhanjiangensis</name>
    <dbReference type="NCBI Taxonomy" id="1522057"/>
    <lineage>
        <taxon>Bacteria</taxon>
        <taxon>Bacillati</taxon>
        <taxon>Actinomycetota</taxon>
        <taxon>Actinomycetes</taxon>
        <taxon>Micromonosporales</taxon>
        <taxon>Micromonosporaceae</taxon>
        <taxon>Micromonospora</taxon>
    </lineage>
</organism>
<dbReference type="InterPro" id="IPR011712">
    <property type="entry name" value="Sig_transdc_His_kin_sub3_dim/P"/>
</dbReference>
<evidence type="ECO:0000256" key="4">
    <source>
        <dbReference type="ARBA" id="ARBA00022679"/>
    </source>
</evidence>
<name>A0ABV8KTZ9_9ACTN</name>
<keyword evidence="7" id="KW-0067">ATP-binding</keyword>
<dbReference type="EMBL" id="JBHSBN010000024">
    <property type="protein sequence ID" value="MFC4109402.1"/>
    <property type="molecule type" value="Genomic_DNA"/>
</dbReference>
<dbReference type="GO" id="GO:0016301">
    <property type="term" value="F:kinase activity"/>
    <property type="evidence" value="ECO:0007669"/>
    <property type="project" value="UniProtKB-KW"/>
</dbReference>
<dbReference type="PANTHER" id="PTHR24421">
    <property type="entry name" value="NITRATE/NITRITE SENSOR PROTEIN NARX-RELATED"/>
    <property type="match status" value="1"/>
</dbReference>
<evidence type="ECO:0000313" key="11">
    <source>
        <dbReference type="EMBL" id="MFC4109402.1"/>
    </source>
</evidence>
<sequence>MPALLHALLVPETADGRLAARRDRLADGLAVALAVGYGALLVPLGDAAAPGSAVPWPVDVGLGALCALALVVRRHRPLGVALAVLPLGVVSVMATGAAVVALFTVAVRCRARVALLLAGGNVVTCVGYFLAQERPPFPLWVDLVVRAVISYAAVGWGLFVRAYRRLARSLREHARRLEAEQGLRVEQARLTERNRIAREMHDVLAHRLSLISLHAGALEIRTDARPQETALAAGAIRTTAHEALRELRGVIGALREPGRPEPPQPGLRDLPDLVDSARTTGMTVGYTCRVPMDGPTPLLGRTAYRLVQEGLTNARKHAPGSAVRVHLDGTAGRELRVTVTNPCTGGSGRPVVPGAGLGLVGLGERVALAGGRVEYGVDRGLFRLRAWLPWPT</sequence>
<keyword evidence="9" id="KW-1133">Transmembrane helix</keyword>
<gene>
    <name evidence="11" type="ORF">ACFOX0_26160</name>
</gene>
<keyword evidence="8" id="KW-0902">Two-component regulatory system</keyword>